<evidence type="ECO:0000313" key="2">
    <source>
        <dbReference type="EMBL" id="OMO78801.1"/>
    </source>
</evidence>
<proteinExistence type="predicted"/>
<name>A0A1R3I8G5_9ROSI</name>
<evidence type="ECO:0000313" key="3">
    <source>
        <dbReference type="Proteomes" id="UP000187203"/>
    </source>
</evidence>
<accession>A0A1R3I8G5</accession>
<evidence type="ECO:0000256" key="1">
    <source>
        <dbReference type="SAM" id="MobiDB-lite"/>
    </source>
</evidence>
<protein>
    <submittedName>
        <fullName evidence="2">Regulator of G-protein signaling 22</fullName>
    </submittedName>
</protein>
<sequence>MPIRGHNFEASGRSELAKSASDALSHEQSPDRREAERPARARTAVETPWGMRPSQQPEFRAFSSCIRDAHLLPQGGREAGQISPGLHGEQ</sequence>
<comment type="caution">
    <text evidence="2">The sequence shown here is derived from an EMBL/GenBank/DDBJ whole genome shotgun (WGS) entry which is preliminary data.</text>
</comment>
<feature type="region of interest" description="Disordered" evidence="1">
    <location>
        <begin position="1"/>
        <end position="57"/>
    </location>
</feature>
<reference evidence="3" key="1">
    <citation type="submission" date="2013-09" db="EMBL/GenBank/DDBJ databases">
        <title>Corchorus olitorius genome sequencing.</title>
        <authorList>
            <person name="Alam M."/>
            <person name="Haque M.S."/>
            <person name="Islam M.S."/>
            <person name="Emdad E.M."/>
            <person name="Islam M.M."/>
            <person name="Ahmed B."/>
            <person name="Halim A."/>
            <person name="Hossen Q.M.M."/>
            <person name="Hossain M.Z."/>
            <person name="Ahmed R."/>
            <person name="Khan M.M."/>
            <person name="Islam R."/>
            <person name="Rashid M.M."/>
            <person name="Khan S.A."/>
            <person name="Rahman M.S."/>
            <person name="Alam M."/>
            <person name="Yahiya A.S."/>
            <person name="Khan M.S."/>
            <person name="Azam M.S."/>
            <person name="Haque T."/>
            <person name="Lashkar M.Z.H."/>
            <person name="Akhand A.I."/>
            <person name="Morshed G."/>
            <person name="Roy S."/>
            <person name="Uddin K.S."/>
            <person name="Rabeya T."/>
            <person name="Hossain A.S."/>
            <person name="Chowdhury A."/>
            <person name="Snigdha A.R."/>
            <person name="Mortoza M.S."/>
            <person name="Matin S.A."/>
            <person name="Hoque S.M.E."/>
            <person name="Islam M.K."/>
            <person name="Roy D.K."/>
            <person name="Haider R."/>
            <person name="Moosa M.M."/>
            <person name="Elias S.M."/>
            <person name="Hasan A.M."/>
            <person name="Jahan S."/>
            <person name="Shafiuddin M."/>
            <person name="Mahmood N."/>
            <person name="Shommy N.S."/>
        </authorList>
    </citation>
    <scope>NUCLEOTIDE SEQUENCE [LARGE SCALE GENOMIC DNA]</scope>
    <source>
        <strain evidence="3">cv. O-4</strain>
    </source>
</reference>
<organism evidence="2 3">
    <name type="scientific">Corchorus olitorius</name>
    <dbReference type="NCBI Taxonomy" id="93759"/>
    <lineage>
        <taxon>Eukaryota</taxon>
        <taxon>Viridiplantae</taxon>
        <taxon>Streptophyta</taxon>
        <taxon>Embryophyta</taxon>
        <taxon>Tracheophyta</taxon>
        <taxon>Spermatophyta</taxon>
        <taxon>Magnoliopsida</taxon>
        <taxon>eudicotyledons</taxon>
        <taxon>Gunneridae</taxon>
        <taxon>Pentapetalae</taxon>
        <taxon>rosids</taxon>
        <taxon>malvids</taxon>
        <taxon>Malvales</taxon>
        <taxon>Malvaceae</taxon>
        <taxon>Grewioideae</taxon>
        <taxon>Apeibeae</taxon>
        <taxon>Corchorus</taxon>
    </lineage>
</organism>
<dbReference type="AlphaFoldDB" id="A0A1R3I8G5"/>
<dbReference type="EMBL" id="AWUE01018690">
    <property type="protein sequence ID" value="OMO78801.1"/>
    <property type="molecule type" value="Genomic_DNA"/>
</dbReference>
<keyword evidence="3" id="KW-1185">Reference proteome</keyword>
<gene>
    <name evidence="2" type="ORF">COLO4_24671</name>
</gene>
<feature type="compositionally biased region" description="Basic and acidic residues" evidence="1">
    <location>
        <begin position="24"/>
        <end position="39"/>
    </location>
</feature>
<dbReference type="Proteomes" id="UP000187203">
    <property type="component" value="Unassembled WGS sequence"/>
</dbReference>